<dbReference type="Proteomes" id="UP001591681">
    <property type="component" value="Unassembled WGS sequence"/>
</dbReference>
<protein>
    <submittedName>
        <fullName evidence="2">Uncharacterized protein</fullName>
    </submittedName>
</protein>
<comment type="caution">
    <text evidence="2">The sequence shown here is derived from an EMBL/GenBank/DDBJ whole genome shotgun (WGS) entry which is preliminary data.</text>
</comment>
<accession>A0ABD1IRW3</accession>
<keyword evidence="1" id="KW-0472">Membrane</keyword>
<evidence type="ECO:0000256" key="1">
    <source>
        <dbReference type="SAM" id="Phobius"/>
    </source>
</evidence>
<name>A0ABD1IRW3_9TELE</name>
<reference evidence="2 3" key="1">
    <citation type="submission" date="2024-09" db="EMBL/GenBank/DDBJ databases">
        <title>A chromosome-level genome assembly of Gray's grenadier anchovy, Coilia grayii.</title>
        <authorList>
            <person name="Fu Z."/>
        </authorList>
    </citation>
    <scope>NUCLEOTIDE SEQUENCE [LARGE SCALE GENOMIC DNA]</scope>
    <source>
        <strain evidence="2">G4</strain>
        <tissue evidence="2">Muscle</tissue>
    </source>
</reference>
<keyword evidence="3" id="KW-1185">Reference proteome</keyword>
<keyword evidence="1" id="KW-0812">Transmembrane</keyword>
<feature type="transmembrane region" description="Helical" evidence="1">
    <location>
        <begin position="66"/>
        <end position="84"/>
    </location>
</feature>
<keyword evidence="1" id="KW-1133">Transmembrane helix</keyword>
<evidence type="ECO:0000313" key="2">
    <source>
        <dbReference type="EMBL" id="KAL2077744.1"/>
    </source>
</evidence>
<feature type="transmembrane region" description="Helical" evidence="1">
    <location>
        <begin position="141"/>
        <end position="161"/>
    </location>
</feature>
<organism evidence="2 3">
    <name type="scientific">Coilia grayii</name>
    <name type="common">Gray's grenadier anchovy</name>
    <dbReference type="NCBI Taxonomy" id="363190"/>
    <lineage>
        <taxon>Eukaryota</taxon>
        <taxon>Metazoa</taxon>
        <taxon>Chordata</taxon>
        <taxon>Craniata</taxon>
        <taxon>Vertebrata</taxon>
        <taxon>Euteleostomi</taxon>
        <taxon>Actinopterygii</taxon>
        <taxon>Neopterygii</taxon>
        <taxon>Teleostei</taxon>
        <taxon>Clupei</taxon>
        <taxon>Clupeiformes</taxon>
        <taxon>Clupeoidei</taxon>
        <taxon>Engraulidae</taxon>
        <taxon>Coilinae</taxon>
        <taxon>Coilia</taxon>
    </lineage>
</organism>
<proteinExistence type="predicted"/>
<evidence type="ECO:0000313" key="3">
    <source>
        <dbReference type="Proteomes" id="UP001591681"/>
    </source>
</evidence>
<dbReference type="EMBL" id="JBHFQA010000024">
    <property type="protein sequence ID" value="KAL2077744.1"/>
    <property type="molecule type" value="Genomic_DNA"/>
</dbReference>
<dbReference type="AlphaFoldDB" id="A0ABD1IRW3"/>
<feature type="transmembrane region" description="Helical" evidence="1">
    <location>
        <begin position="39"/>
        <end position="60"/>
    </location>
</feature>
<gene>
    <name evidence="2" type="ORF">ACEWY4_027248</name>
</gene>
<sequence>MEGESAESNSKMNWGAAKQEAVVGGNKPLHRFLRIQPKFIGTVLVFFGCNEMMMGFTLIHDIKTSATIYIPFWQAALLAICGSLSIHSHSYPSKKLVTVCLAMYIVTILGGFVSVFFRLVLLLGLSFHYDAYYAQLISTEALLLTSTLLVIVLLIILCSYANASLRSSNTQVIFRQQHLTITDMDNNGE</sequence>
<feature type="transmembrane region" description="Helical" evidence="1">
    <location>
        <begin position="96"/>
        <end position="121"/>
    </location>
</feature>